<comment type="similarity">
    <text evidence="5">Belongs to the SAT4 family.</text>
</comment>
<organism evidence="8 9">
    <name type="scientific">Sclerotinia sclerotiorum (strain ATCC 18683 / 1980 / Ss-1)</name>
    <name type="common">White mold</name>
    <name type="synonym">Whetzelinia sclerotiorum</name>
    <dbReference type="NCBI Taxonomy" id="665079"/>
    <lineage>
        <taxon>Eukaryota</taxon>
        <taxon>Fungi</taxon>
        <taxon>Dikarya</taxon>
        <taxon>Ascomycota</taxon>
        <taxon>Pezizomycotina</taxon>
        <taxon>Leotiomycetes</taxon>
        <taxon>Helotiales</taxon>
        <taxon>Sclerotiniaceae</taxon>
        <taxon>Sclerotinia</taxon>
    </lineage>
</organism>
<dbReference type="VEuPathDB" id="FungiDB:sscle_01g000910"/>
<dbReference type="Proteomes" id="UP000177798">
    <property type="component" value="Chromosome 1"/>
</dbReference>
<evidence type="ECO:0000256" key="6">
    <source>
        <dbReference type="SAM" id="Phobius"/>
    </source>
</evidence>
<comment type="subcellular location">
    <subcellularLocation>
        <location evidence="1">Membrane</location>
        <topology evidence="1">Multi-pass membrane protein</topology>
    </subcellularLocation>
</comment>
<dbReference type="Pfam" id="PF20684">
    <property type="entry name" value="Fung_rhodopsin"/>
    <property type="match status" value="1"/>
</dbReference>
<evidence type="ECO:0000256" key="3">
    <source>
        <dbReference type="ARBA" id="ARBA00022989"/>
    </source>
</evidence>
<evidence type="ECO:0000313" key="8">
    <source>
        <dbReference type="EMBL" id="APA05321.1"/>
    </source>
</evidence>
<evidence type="ECO:0000256" key="2">
    <source>
        <dbReference type="ARBA" id="ARBA00022692"/>
    </source>
</evidence>
<dbReference type="PANTHER" id="PTHR33048:SF146">
    <property type="entry name" value="INTEGRAL MEMBRANE PROTEIN"/>
    <property type="match status" value="1"/>
</dbReference>
<sequence length="135" mass="15058">MSANSQSSPDGDVNIGWKLERGWDDYLVVFALLQALIATIIDFVAVGYGLGRHTFYLAYNEAVLQQYYNLLAQVFCVEALSFAKMAIVVSYMRVIHGSGVRIHQVVLWTLGILVFIVNTMVIIAFYTACTPIEKS</sequence>
<evidence type="ECO:0000259" key="7">
    <source>
        <dbReference type="Pfam" id="PF20684"/>
    </source>
</evidence>
<feature type="transmembrane region" description="Helical" evidence="6">
    <location>
        <begin position="26"/>
        <end position="50"/>
    </location>
</feature>
<name>A0A1D9PRE2_SCLS1</name>
<feature type="transmembrane region" description="Helical" evidence="6">
    <location>
        <begin position="105"/>
        <end position="126"/>
    </location>
</feature>
<dbReference type="InterPro" id="IPR052337">
    <property type="entry name" value="SAT4-like"/>
</dbReference>
<protein>
    <recommendedName>
        <fullName evidence="7">Rhodopsin domain-containing protein</fullName>
    </recommendedName>
</protein>
<dbReference type="EMBL" id="CP017814">
    <property type="protein sequence ID" value="APA05321.1"/>
    <property type="molecule type" value="Genomic_DNA"/>
</dbReference>
<accession>A0A1D9PRE2</accession>
<evidence type="ECO:0000313" key="9">
    <source>
        <dbReference type="Proteomes" id="UP000177798"/>
    </source>
</evidence>
<gene>
    <name evidence="8" type="ORF">sscle_01g000910</name>
</gene>
<keyword evidence="2 6" id="KW-0812">Transmembrane</keyword>
<keyword evidence="4 6" id="KW-0472">Membrane</keyword>
<dbReference type="InterPro" id="IPR049326">
    <property type="entry name" value="Rhodopsin_dom_fungi"/>
</dbReference>
<evidence type="ECO:0000256" key="5">
    <source>
        <dbReference type="ARBA" id="ARBA00038359"/>
    </source>
</evidence>
<dbReference type="AlphaFoldDB" id="A0A1D9PRE2"/>
<evidence type="ECO:0000256" key="1">
    <source>
        <dbReference type="ARBA" id="ARBA00004141"/>
    </source>
</evidence>
<dbReference type="GO" id="GO:0016020">
    <property type="term" value="C:membrane"/>
    <property type="evidence" value="ECO:0007669"/>
    <property type="project" value="UniProtKB-SubCell"/>
</dbReference>
<feature type="transmembrane region" description="Helical" evidence="6">
    <location>
        <begin position="70"/>
        <end position="93"/>
    </location>
</feature>
<evidence type="ECO:0000256" key="4">
    <source>
        <dbReference type="ARBA" id="ARBA00023136"/>
    </source>
</evidence>
<feature type="domain" description="Rhodopsin" evidence="7">
    <location>
        <begin position="20"/>
        <end position="134"/>
    </location>
</feature>
<proteinExistence type="inferred from homology"/>
<dbReference type="OrthoDB" id="3489615at2759"/>
<reference evidence="9" key="1">
    <citation type="journal article" date="2017" name="Genome Biol. Evol.">
        <title>The complete genome sequence of the phytopathogenic fungus Sclerotinia sclerotiorum reveals insights into the genome architecture of broad host range pathogens.</title>
        <authorList>
            <person name="Derbyshire M."/>
            <person name="Denton-Giles M."/>
            <person name="Hegedus D."/>
            <person name="Seifbarghy S."/>
            <person name="Rollins J."/>
            <person name="van Kan J."/>
            <person name="Seidl M.F."/>
            <person name="Faino L."/>
            <person name="Mbengue M."/>
            <person name="Navaud O."/>
            <person name="Raffaele S."/>
            <person name="Hammond-Kosack K."/>
            <person name="Heard S."/>
            <person name="Oliver R."/>
        </authorList>
    </citation>
    <scope>NUCLEOTIDE SEQUENCE [LARGE SCALE GENOMIC DNA]</scope>
    <source>
        <strain evidence="9">ATCC 18683 / 1980 / Ss-1</strain>
    </source>
</reference>
<dbReference type="PANTHER" id="PTHR33048">
    <property type="entry name" value="PTH11-LIKE INTEGRAL MEMBRANE PROTEIN (AFU_ORTHOLOGUE AFUA_5G11245)"/>
    <property type="match status" value="1"/>
</dbReference>
<keyword evidence="3 6" id="KW-1133">Transmembrane helix</keyword>